<dbReference type="PANTHER" id="PTHR33490:SF1">
    <property type="entry name" value="SLL1233 PROTEIN"/>
    <property type="match status" value="1"/>
</dbReference>
<organism evidence="2">
    <name type="scientific">Methyloraptor flagellatus</name>
    <dbReference type="NCBI Taxonomy" id="3162530"/>
    <lineage>
        <taxon>Bacteria</taxon>
        <taxon>Pseudomonadati</taxon>
        <taxon>Pseudomonadota</taxon>
        <taxon>Alphaproteobacteria</taxon>
        <taxon>Hyphomicrobiales</taxon>
        <taxon>Ancalomicrobiaceae</taxon>
        <taxon>Methyloraptor</taxon>
    </lineage>
</organism>
<dbReference type="KEGG" id="mflg:ABS361_19815"/>
<dbReference type="AlphaFoldDB" id="A0AAU7X951"/>
<dbReference type="PANTHER" id="PTHR33490">
    <property type="entry name" value="BLR5614 PROTEIN-RELATED"/>
    <property type="match status" value="1"/>
</dbReference>
<feature type="domain" description="Transglutaminase-like" evidence="1">
    <location>
        <begin position="168"/>
        <end position="234"/>
    </location>
</feature>
<sequence>MRIRHRTTYRYLAPMAFSTHRLLLRPRDGFAVHVRRCDLRISPAATVNWAEDALGNAVATASFSAMADTLVVESEVELDLFAPPWPVFNIASSATRYPFAYEPDDWRDLGAMTRTDSATDDVAAWARGFVAGPDTDSLSLLRDINFGIARGFAYEAREPEGTQAAHETLALGRGSCRDFAVLFAEAVRSLGFAARLVSGYFRDRSVGLGPLRSTHAWAEVFLPGGGWIPFDPTNATMGGYDLVPVAIGRDMDRIMPVSGSYIGPVDAYLGLTVEIFMTD</sequence>
<dbReference type="InterPro" id="IPR013589">
    <property type="entry name" value="Bac_transglu_N"/>
</dbReference>
<dbReference type="Pfam" id="PF01841">
    <property type="entry name" value="Transglut_core"/>
    <property type="match status" value="1"/>
</dbReference>
<evidence type="ECO:0000313" key="2">
    <source>
        <dbReference type="EMBL" id="XBY44253.1"/>
    </source>
</evidence>
<dbReference type="SUPFAM" id="SSF54001">
    <property type="entry name" value="Cysteine proteinases"/>
    <property type="match status" value="1"/>
</dbReference>
<dbReference type="Pfam" id="PF08379">
    <property type="entry name" value="Bact_transglu_N"/>
    <property type="match status" value="1"/>
</dbReference>
<dbReference type="SMART" id="SM00460">
    <property type="entry name" value="TGc"/>
    <property type="match status" value="1"/>
</dbReference>
<dbReference type="EMBL" id="CP158568">
    <property type="protein sequence ID" value="XBY44253.1"/>
    <property type="molecule type" value="Genomic_DNA"/>
</dbReference>
<dbReference type="InterPro" id="IPR002931">
    <property type="entry name" value="Transglutaminase-like"/>
</dbReference>
<dbReference type="Gene3D" id="3.10.620.30">
    <property type="match status" value="1"/>
</dbReference>
<gene>
    <name evidence="2" type="ORF">ABS361_19815</name>
</gene>
<dbReference type="InterPro" id="IPR038765">
    <property type="entry name" value="Papain-like_cys_pep_sf"/>
</dbReference>
<proteinExistence type="predicted"/>
<accession>A0AAU7X951</accession>
<protein>
    <submittedName>
        <fullName evidence="2">Transglutaminase family protein</fullName>
    </submittedName>
</protein>
<evidence type="ECO:0000259" key="1">
    <source>
        <dbReference type="SMART" id="SM00460"/>
    </source>
</evidence>
<dbReference type="RefSeq" id="WP_407049345.1">
    <property type="nucleotide sequence ID" value="NZ_CP158568.1"/>
</dbReference>
<reference evidence="2" key="1">
    <citation type="submission" date="2024-06" db="EMBL/GenBank/DDBJ databases">
        <title>Methylostella associata gen. nov., sp. nov., a novel Ancalomicrobiaceae-affiliated facultatively methylotrophic bacteria that feed on methanotrophs of the genus Methylococcus.</title>
        <authorList>
            <person name="Saltykova V."/>
            <person name="Danilova O.V."/>
            <person name="Oshkin I.Y."/>
            <person name="Belova S.E."/>
            <person name="Pimenov N.V."/>
            <person name="Dedysh S.N."/>
        </authorList>
    </citation>
    <scope>NUCLEOTIDE SEQUENCE</scope>
    <source>
        <strain evidence="2">S20</strain>
    </source>
</reference>
<name>A0AAU7X951_9HYPH</name>